<dbReference type="VEuPathDB" id="FungiDB:PHYBLDRAFT_182835"/>
<evidence type="ECO:0000313" key="1">
    <source>
        <dbReference type="EMBL" id="OAD69695.1"/>
    </source>
</evidence>
<reference evidence="2" key="1">
    <citation type="submission" date="2015-06" db="EMBL/GenBank/DDBJ databases">
        <title>Expansion of signal transduction pathways in fungi by whole-genome duplication.</title>
        <authorList>
            <consortium name="DOE Joint Genome Institute"/>
            <person name="Corrochano L.M."/>
            <person name="Kuo A."/>
            <person name="Marcet-Houben M."/>
            <person name="Polaino S."/>
            <person name="Salamov A."/>
            <person name="Villalobos J.M."/>
            <person name="Alvarez M.I."/>
            <person name="Avalos J."/>
            <person name="Benito E.P."/>
            <person name="Benoit I."/>
            <person name="Burger G."/>
            <person name="Camino L.P."/>
            <person name="Canovas D."/>
            <person name="Cerda-Olmedo E."/>
            <person name="Cheng J.-F."/>
            <person name="Dominguez A."/>
            <person name="Elias M."/>
            <person name="Eslava A.P."/>
            <person name="Glaser F."/>
            <person name="Grimwood J."/>
            <person name="Gutierrez G."/>
            <person name="Heitman J."/>
            <person name="Henrissat B."/>
            <person name="Iturriaga E.A."/>
            <person name="Lang B.F."/>
            <person name="Lavin J.L."/>
            <person name="Lee S."/>
            <person name="Li W."/>
            <person name="Lindquist E."/>
            <person name="Lopez-Garcia S."/>
            <person name="Luque E.M."/>
            <person name="Marcos A.T."/>
            <person name="Martin J."/>
            <person name="McCluskey K."/>
            <person name="Medina H.R."/>
            <person name="Miralles-Duran A."/>
            <person name="Miyazaki A."/>
            <person name="Munoz-Torres E."/>
            <person name="Oguiza J.A."/>
            <person name="Ohm R."/>
            <person name="Olmedo M."/>
            <person name="Orejas M."/>
            <person name="Ortiz-Castellanos L."/>
            <person name="Pisabarro A.G."/>
            <person name="Rodriguez-Romero J."/>
            <person name="Ruiz-Herrera J."/>
            <person name="Ruiz-Vazquez R."/>
            <person name="Sanz C."/>
            <person name="Schackwitz W."/>
            <person name="Schmutz J."/>
            <person name="Shahriari M."/>
            <person name="Shelest E."/>
            <person name="Silva-Franco F."/>
            <person name="Soanes D."/>
            <person name="Syed K."/>
            <person name="Tagua V.G."/>
            <person name="Talbot N.J."/>
            <person name="Thon M."/>
            <person name="De vries R.P."/>
            <person name="Wiebenga A."/>
            <person name="Yadav J.S."/>
            <person name="Braun E.L."/>
            <person name="Baker S."/>
            <person name="Garre V."/>
            <person name="Horwitz B."/>
            <person name="Torres-Martinez S."/>
            <person name="Idnurm A."/>
            <person name="Herrera-Estrella A."/>
            <person name="Gabaldon T."/>
            <person name="Grigoriev I.V."/>
        </authorList>
    </citation>
    <scope>NUCLEOTIDE SEQUENCE [LARGE SCALE GENOMIC DNA]</scope>
    <source>
        <strain evidence="2">NRRL 1555(-)</strain>
    </source>
</reference>
<dbReference type="Proteomes" id="UP000077315">
    <property type="component" value="Unassembled WGS sequence"/>
</dbReference>
<organism evidence="1 2">
    <name type="scientific">Phycomyces blakesleeanus (strain ATCC 8743b / DSM 1359 / FGSC 10004 / NBRC 33097 / NRRL 1555)</name>
    <dbReference type="NCBI Taxonomy" id="763407"/>
    <lineage>
        <taxon>Eukaryota</taxon>
        <taxon>Fungi</taxon>
        <taxon>Fungi incertae sedis</taxon>
        <taxon>Mucoromycota</taxon>
        <taxon>Mucoromycotina</taxon>
        <taxon>Mucoromycetes</taxon>
        <taxon>Mucorales</taxon>
        <taxon>Phycomycetaceae</taxon>
        <taxon>Phycomyces</taxon>
    </lineage>
</organism>
<name>A0A167L6A6_PHYB8</name>
<sequence>MSWITLFCCGNRPIDHDYEEVSVEDEGEGWRLKFCTRTSLSKRSLDCACVGAGAGAGADSSGLTRNSLSSLFKNLFLFVSPSNSIEPINIQESKQQSPFEDLYFSFPALEEADPEQQHYIAESNR</sequence>
<proteinExistence type="predicted"/>
<dbReference type="RefSeq" id="XP_018287735.1">
    <property type="nucleotide sequence ID" value="XM_018438682.1"/>
</dbReference>
<protein>
    <submittedName>
        <fullName evidence="1">Uncharacterized protein</fullName>
    </submittedName>
</protein>
<accession>A0A167L6A6</accession>
<dbReference type="AlphaFoldDB" id="A0A167L6A6"/>
<evidence type="ECO:0000313" key="2">
    <source>
        <dbReference type="Proteomes" id="UP000077315"/>
    </source>
</evidence>
<dbReference type="InParanoid" id="A0A167L6A6"/>
<dbReference type="EMBL" id="KV440991">
    <property type="protein sequence ID" value="OAD69695.1"/>
    <property type="molecule type" value="Genomic_DNA"/>
</dbReference>
<dbReference type="GeneID" id="28999588"/>
<keyword evidence="2" id="KW-1185">Reference proteome</keyword>
<gene>
    <name evidence="1" type="ORF">PHYBLDRAFT_182835</name>
</gene>